<keyword evidence="3" id="KW-1185">Reference proteome</keyword>
<reference evidence="2 3" key="1">
    <citation type="submission" date="2020-12" db="EMBL/GenBank/DDBJ databases">
        <title>Microbacterium sp. HY060.</title>
        <authorList>
            <person name="Zhou J."/>
        </authorList>
    </citation>
    <scope>NUCLEOTIDE SEQUENCE [LARGE SCALE GENOMIC DNA]</scope>
    <source>
        <strain evidence="2 3">HY60</strain>
    </source>
</reference>
<dbReference type="NCBIfam" id="NF006743">
    <property type="entry name" value="PRK09270.1-2"/>
    <property type="match status" value="1"/>
</dbReference>
<dbReference type="EMBL" id="CP061169">
    <property type="protein sequence ID" value="QPZ37927.1"/>
    <property type="molecule type" value="Genomic_DNA"/>
</dbReference>
<evidence type="ECO:0000313" key="2">
    <source>
        <dbReference type="EMBL" id="QPZ37927.1"/>
    </source>
</evidence>
<keyword evidence="2" id="KW-0808">Transferase</keyword>
<dbReference type="RefSeq" id="WP_166993282.1">
    <property type="nucleotide sequence ID" value="NZ_CP061169.1"/>
</dbReference>
<feature type="domain" description="Phosphoribulokinase/uridine kinase" evidence="1">
    <location>
        <begin position="24"/>
        <end position="78"/>
    </location>
</feature>
<dbReference type="GO" id="GO:0016301">
    <property type="term" value="F:kinase activity"/>
    <property type="evidence" value="ECO:0007669"/>
    <property type="project" value="UniProtKB-KW"/>
</dbReference>
<dbReference type="Gene3D" id="3.40.50.300">
    <property type="entry name" value="P-loop containing nucleotide triphosphate hydrolases"/>
    <property type="match status" value="1"/>
</dbReference>
<dbReference type="InterPro" id="IPR006083">
    <property type="entry name" value="PRK/URK"/>
</dbReference>
<evidence type="ECO:0000313" key="3">
    <source>
        <dbReference type="Proteomes" id="UP000662814"/>
    </source>
</evidence>
<dbReference type="Pfam" id="PF00485">
    <property type="entry name" value="PRK"/>
    <property type="match status" value="1"/>
</dbReference>
<dbReference type="SUPFAM" id="SSF52540">
    <property type="entry name" value="P-loop containing nucleoside triphosphate hydrolases"/>
    <property type="match status" value="1"/>
</dbReference>
<dbReference type="InterPro" id="IPR027417">
    <property type="entry name" value="P-loop_NTPase"/>
</dbReference>
<keyword evidence="2" id="KW-0418">Kinase</keyword>
<name>A0ABX6YGL1_9MICO</name>
<gene>
    <name evidence="2" type="ORF">HCR76_14105</name>
</gene>
<accession>A0ABX6YGL1</accession>
<protein>
    <submittedName>
        <fullName evidence="2">Nucleoside/nucleotide kinase family protein</fullName>
    </submittedName>
</protein>
<dbReference type="PANTHER" id="PTHR10285">
    <property type="entry name" value="URIDINE KINASE"/>
    <property type="match status" value="1"/>
</dbReference>
<sequence>MAEALSDLAAAARSIRTARNRIMLGVAGAPGAGKTTFARALVAELGADAAHVPMDGFHLADVTLDALGIRDRKGAPETFDRYGYARLLVALASRPPHTVYAPGFERDIEQPIAAALAIEPNIDVVVTEGNYLLLDGWRDARAGLDEIWFVREDETLRRERLIARHIAFGKTPDAARDWVATVDDANARLIEQSAARADRVIRLGNVSPVRSMGE</sequence>
<dbReference type="Proteomes" id="UP000662814">
    <property type="component" value="Chromosome"/>
</dbReference>
<proteinExistence type="predicted"/>
<organism evidence="2 3">
    <name type="scientific">Paramicrobacterium chengjingii</name>
    <dbReference type="NCBI Taxonomy" id="2769067"/>
    <lineage>
        <taxon>Bacteria</taxon>
        <taxon>Bacillati</taxon>
        <taxon>Actinomycetota</taxon>
        <taxon>Actinomycetes</taxon>
        <taxon>Micrococcales</taxon>
        <taxon>Microbacteriaceae</taxon>
        <taxon>Paramicrobacterium</taxon>
    </lineage>
</organism>
<evidence type="ECO:0000259" key="1">
    <source>
        <dbReference type="Pfam" id="PF00485"/>
    </source>
</evidence>